<evidence type="ECO:0000259" key="6">
    <source>
        <dbReference type="Pfam" id="PF01974"/>
    </source>
</evidence>
<evidence type="ECO:0000256" key="5">
    <source>
        <dbReference type="ARBA" id="ARBA00034031"/>
    </source>
</evidence>
<dbReference type="GO" id="GO:0005634">
    <property type="term" value="C:nucleus"/>
    <property type="evidence" value="ECO:0007669"/>
    <property type="project" value="UniProtKB-ARBA"/>
</dbReference>
<dbReference type="SUPFAM" id="SSF53032">
    <property type="entry name" value="tRNA-intron endonuclease catalytic domain-like"/>
    <property type="match status" value="1"/>
</dbReference>
<comment type="similarity">
    <text evidence="1">Belongs to the tRNA-intron endonuclease family.</text>
</comment>
<dbReference type="CDD" id="cd22363">
    <property type="entry name" value="tRNA-intron_lyase_C"/>
    <property type="match status" value="1"/>
</dbReference>
<dbReference type="KEGG" id="beq:BEWA_039740"/>
<evidence type="ECO:0000313" key="8">
    <source>
        <dbReference type="Proteomes" id="UP000031512"/>
    </source>
</evidence>
<accession>L1LF07</accession>
<dbReference type="GO" id="GO:0003676">
    <property type="term" value="F:nucleic acid binding"/>
    <property type="evidence" value="ECO:0007669"/>
    <property type="project" value="InterPro"/>
</dbReference>
<comment type="caution">
    <text evidence="7">The sequence shown here is derived from an EMBL/GenBank/DDBJ whole genome shotgun (WGS) entry which is preliminary data.</text>
</comment>
<proteinExistence type="inferred from homology"/>
<dbReference type="eggNOG" id="ENOG502QXIU">
    <property type="taxonomic scope" value="Eukaryota"/>
</dbReference>
<keyword evidence="4" id="KW-0456">Lyase</keyword>
<dbReference type="InterPro" id="IPR036167">
    <property type="entry name" value="tRNA_intron_Endo_cat-like_sf"/>
</dbReference>
<dbReference type="GO" id="GO:0000379">
    <property type="term" value="P:tRNA-type intron splice site recognition and cleavage"/>
    <property type="evidence" value="ECO:0007669"/>
    <property type="project" value="TreeGrafter"/>
</dbReference>
<gene>
    <name evidence="7" type="ORF">BEWA_039740</name>
</gene>
<dbReference type="RefSeq" id="XP_004833388.1">
    <property type="nucleotide sequence ID" value="XM_004833331.1"/>
</dbReference>
<evidence type="ECO:0000256" key="1">
    <source>
        <dbReference type="ARBA" id="ARBA00008078"/>
    </source>
</evidence>
<name>L1LF07_THEEQ</name>
<sequence length="96" mass="10884">MCEDNSLIYENLTSKGLIVKDGMHYGADFSVYEGKPNECHSHCLVFAKHTDDVIPAKSLVRWTRTSAFVNKKAVVAFVNCSERTVRYASIERQKLD</sequence>
<evidence type="ECO:0000256" key="3">
    <source>
        <dbReference type="ARBA" id="ARBA00022694"/>
    </source>
</evidence>
<dbReference type="EMBL" id="ACOU01000002">
    <property type="protein sequence ID" value="EKX73936.1"/>
    <property type="molecule type" value="Genomic_DNA"/>
</dbReference>
<keyword evidence="8" id="KW-1185">Reference proteome</keyword>
<organism evidence="7 8">
    <name type="scientific">Theileria equi strain WA</name>
    <dbReference type="NCBI Taxonomy" id="1537102"/>
    <lineage>
        <taxon>Eukaryota</taxon>
        <taxon>Sar</taxon>
        <taxon>Alveolata</taxon>
        <taxon>Apicomplexa</taxon>
        <taxon>Aconoidasida</taxon>
        <taxon>Piroplasmida</taxon>
        <taxon>Theileriidae</taxon>
        <taxon>Theileria</taxon>
    </lineage>
</organism>
<dbReference type="InterPro" id="IPR006677">
    <property type="entry name" value="tRNA_intron_Endonuc_cat-like"/>
</dbReference>
<dbReference type="Pfam" id="PF01974">
    <property type="entry name" value="tRNA_int_endo"/>
    <property type="match status" value="1"/>
</dbReference>
<keyword evidence="3" id="KW-0819">tRNA processing</keyword>
<evidence type="ECO:0000256" key="4">
    <source>
        <dbReference type="ARBA" id="ARBA00023239"/>
    </source>
</evidence>
<dbReference type="AlphaFoldDB" id="L1LF07"/>
<comment type="catalytic activity">
    <reaction evidence="5">
        <text>pretRNA = a 3'-half-tRNA molecule with a 5'-OH end + a 5'-half-tRNA molecule with a 2',3'-cyclic phosphate end + an intron with a 2',3'-cyclic phosphate and a 5'-hydroxyl terminus.</text>
        <dbReference type="EC" id="4.6.1.16"/>
    </reaction>
</comment>
<dbReference type="GO" id="GO:0000213">
    <property type="term" value="F:tRNA-intron lyase activity"/>
    <property type="evidence" value="ECO:0007669"/>
    <property type="project" value="UniProtKB-EC"/>
</dbReference>
<protein>
    <recommendedName>
        <fullName evidence="2">tRNA-intron lyase</fullName>
        <ecNumber evidence="2">4.6.1.16</ecNumber>
    </recommendedName>
</protein>
<dbReference type="VEuPathDB" id="PiroplasmaDB:BEWA_039740"/>
<evidence type="ECO:0000313" key="7">
    <source>
        <dbReference type="EMBL" id="EKX73936.1"/>
    </source>
</evidence>
<evidence type="ECO:0000256" key="2">
    <source>
        <dbReference type="ARBA" id="ARBA00012573"/>
    </source>
</evidence>
<dbReference type="Proteomes" id="UP000031512">
    <property type="component" value="Unassembled WGS sequence"/>
</dbReference>
<dbReference type="PANTHER" id="PTHR13070:SF0">
    <property type="entry name" value="TRNA-SPLICING ENDONUCLEASE SUBUNIT SEN34"/>
    <property type="match status" value="1"/>
</dbReference>
<dbReference type="OrthoDB" id="10389938at2759"/>
<dbReference type="InterPro" id="IPR011856">
    <property type="entry name" value="tRNA_endonuc-like_dom_sf"/>
</dbReference>
<dbReference type="PANTHER" id="PTHR13070">
    <property type="entry name" value="TRNA-SPLICING ENDONUCLEASE SUBUNIT SEN34-RELATED"/>
    <property type="match status" value="1"/>
</dbReference>
<feature type="domain" description="tRNA intron endonuclease catalytic" evidence="6">
    <location>
        <begin position="5"/>
        <end position="82"/>
    </location>
</feature>
<dbReference type="EC" id="4.6.1.16" evidence="2"/>
<dbReference type="GeneID" id="15807384"/>
<dbReference type="Gene3D" id="3.40.1350.10">
    <property type="match status" value="1"/>
</dbReference>
<reference evidence="7 8" key="1">
    <citation type="journal article" date="2012" name="BMC Genomics">
        <title>Comparative genomic analysis and phylogenetic position of Theileria equi.</title>
        <authorList>
            <person name="Kappmeyer L.S."/>
            <person name="Thiagarajan M."/>
            <person name="Herndon D.R."/>
            <person name="Ramsay J.D."/>
            <person name="Caler E."/>
            <person name="Djikeng A."/>
            <person name="Gillespie J.J."/>
            <person name="Lau A.O."/>
            <person name="Roalson E.H."/>
            <person name="Silva J.C."/>
            <person name="Silva M.G."/>
            <person name="Suarez C.E."/>
            <person name="Ueti M.W."/>
            <person name="Nene V.M."/>
            <person name="Mealey R.H."/>
            <person name="Knowles D.P."/>
            <person name="Brayton K.A."/>
        </authorList>
    </citation>
    <scope>NUCLEOTIDE SEQUENCE [LARGE SCALE GENOMIC DNA]</scope>
    <source>
        <strain evidence="7 8">WA</strain>
    </source>
</reference>